<feature type="signal peptide" evidence="1">
    <location>
        <begin position="1"/>
        <end position="18"/>
    </location>
</feature>
<dbReference type="InterPro" id="IPR011047">
    <property type="entry name" value="Quinoprotein_ADH-like_sf"/>
</dbReference>
<name>A0AAE3QJM3_9BACT</name>
<feature type="domain" description="PorZ N-terminal beta-propeller" evidence="2">
    <location>
        <begin position="48"/>
        <end position="206"/>
    </location>
</feature>
<dbReference type="Pfam" id="PF21544">
    <property type="entry name" value="PorZ_N_b_propeller"/>
    <property type="match status" value="1"/>
</dbReference>
<dbReference type="SUPFAM" id="SSF63829">
    <property type="entry name" value="Calcium-dependent phosphotriesterase"/>
    <property type="match status" value="2"/>
</dbReference>
<dbReference type="Proteomes" id="UP001241110">
    <property type="component" value="Unassembled WGS sequence"/>
</dbReference>
<protein>
    <submittedName>
        <fullName evidence="3">Two-component regulator propeller domain-containing protein</fullName>
    </submittedName>
</protein>
<sequence>MYYRIFFLAIVTGCLLQAAFSQNIPIGTWRTHASYQSMKSVAIARNSVYAGSTGSFFSYDSETQQVNVLSKLDGFSSTSISKIAYDSQTETVIIAYTDGTIDLLQGTELYTITSIASSTSITTSKQNNHILINNKLAYLAYDFGVVVVDLSSHQIKETYQNLGTNGTTLAIYGTAILDTEIYLATVNGVLFAPLTGVNLLDFASWNRISTSEGVPAEAATMIAAFANQIYAVYATNETFKLANEKWSKATELPQAKPLFLKVSQQKLLVGYPQKIIVWNGQVTTTLAHSLIVSPSDAEYTSDGVIWIADAVSGLLSNEKGEFQQYAPSGTVPGPFQRLEHWDSEIVALPGGYTNSYTARQDTAGFSVFTSSGWQNYTSQSNDVAIRIPATKDLIVSTYNPVNRTYYVASFGEGILVKSPDSNWQRLSESGAPPSSAKVTGMAVDLGGTLWVLIYGAFSGEPSFYSRTVEGIWKGYTFSIFAARQALSFVMDDYQHFWMPLASGGLWVFDSANNRGRLLSTTTGQGGLPNASVYAVAKDSLGQIWVGTGRGAAYFFNPWEVFESQAIDAITPIYEGRQVLRDEIVTSIYIDGGNRKWFGSQNGAWLFDADITDQLAHFTAVTTPLLSDNILDIEIQPITGEVFFATDAGLISYRGTATVATTTHSQVKVFPNPVRPGFSGTVGISGLAANSIVKITDMAGDLVYQTRANGGTAVWNVQNYKGQRVASGMYLIFSSSDDGTEKFVTKIAVIE</sequence>
<organism evidence="3 4">
    <name type="scientific">Xanthocytophaga flava</name>
    <dbReference type="NCBI Taxonomy" id="3048013"/>
    <lineage>
        <taxon>Bacteria</taxon>
        <taxon>Pseudomonadati</taxon>
        <taxon>Bacteroidota</taxon>
        <taxon>Cytophagia</taxon>
        <taxon>Cytophagales</taxon>
        <taxon>Rhodocytophagaceae</taxon>
        <taxon>Xanthocytophaga</taxon>
    </lineage>
</organism>
<dbReference type="InterPro" id="IPR015943">
    <property type="entry name" value="WD40/YVTN_repeat-like_dom_sf"/>
</dbReference>
<dbReference type="InterPro" id="IPR048954">
    <property type="entry name" value="PorZ_N"/>
</dbReference>
<comment type="caution">
    <text evidence="3">The sequence shown here is derived from an EMBL/GenBank/DDBJ whole genome shotgun (WGS) entry which is preliminary data.</text>
</comment>
<evidence type="ECO:0000313" key="4">
    <source>
        <dbReference type="Proteomes" id="UP001241110"/>
    </source>
</evidence>
<dbReference type="InterPro" id="IPR026444">
    <property type="entry name" value="Secre_tail"/>
</dbReference>
<dbReference type="EMBL" id="JASJOS010000003">
    <property type="protein sequence ID" value="MDJ1480582.1"/>
    <property type="molecule type" value="Genomic_DNA"/>
</dbReference>
<dbReference type="Pfam" id="PF07494">
    <property type="entry name" value="Reg_prop"/>
    <property type="match status" value="1"/>
</dbReference>
<evidence type="ECO:0000256" key="1">
    <source>
        <dbReference type="SAM" id="SignalP"/>
    </source>
</evidence>
<accession>A0AAE3QJM3</accession>
<dbReference type="InterPro" id="IPR011110">
    <property type="entry name" value="Reg_prop"/>
</dbReference>
<dbReference type="NCBIfam" id="TIGR04183">
    <property type="entry name" value="Por_Secre_tail"/>
    <property type="match status" value="1"/>
</dbReference>
<dbReference type="SUPFAM" id="SSF50998">
    <property type="entry name" value="Quinoprotein alcohol dehydrogenase-like"/>
    <property type="match status" value="1"/>
</dbReference>
<evidence type="ECO:0000313" key="3">
    <source>
        <dbReference type="EMBL" id="MDJ1480582.1"/>
    </source>
</evidence>
<evidence type="ECO:0000259" key="2">
    <source>
        <dbReference type="Pfam" id="PF21544"/>
    </source>
</evidence>
<dbReference type="AlphaFoldDB" id="A0AAE3QJM3"/>
<proteinExistence type="predicted"/>
<feature type="chain" id="PRO_5041953933" evidence="1">
    <location>
        <begin position="19"/>
        <end position="750"/>
    </location>
</feature>
<reference evidence="3" key="1">
    <citation type="submission" date="2023-05" db="EMBL/GenBank/DDBJ databases">
        <authorList>
            <person name="Zhang X."/>
        </authorList>
    </citation>
    <scope>NUCLEOTIDE SEQUENCE</scope>
    <source>
        <strain evidence="3">YF14B1</strain>
    </source>
</reference>
<gene>
    <name evidence="3" type="ORF">QNI16_08805</name>
</gene>
<dbReference type="Gene3D" id="2.130.10.10">
    <property type="entry name" value="YVTN repeat-like/Quinoprotein amine dehydrogenase"/>
    <property type="match status" value="1"/>
</dbReference>
<keyword evidence="1" id="KW-0732">Signal</keyword>
<dbReference type="RefSeq" id="WP_313977370.1">
    <property type="nucleotide sequence ID" value="NZ_JASJOS010000003.1"/>
</dbReference>